<dbReference type="SUPFAM" id="SSF46689">
    <property type="entry name" value="Homeodomain-like"/>
    <property type="match status" value="1"/>
</dbReference>
<dbReference type="PROSITE" id="PS00676">
    <property type="entry name" value="SIGMA54_INTERACT_2"/>
    <property type="match status" value="1"/>
</dbReference>
<gene>
    <name evidence="11" type="ORF">U14_01287</name>
</gene>
<evidence type="ECO:0000256" key="5">
    <source>
        <dbReference type="ARBA" id="ARBA00023159"/>
    </source>
</evidence>
<dbReference type="FunFam" id="1.10.8.60:FF:000014">
    <property type="entry name" value="DNA-binding transcriptional regulator NtrC"/>
    <property type="match status" value="1"/>
</dbReference>
<feature type="domain" description="PAC" evidence="10">
    <location>
        <begin position="86"/>
        <end position="136"/>
    </location>
</feature>
<dbReference type="InterPro" id="IPR027417">
    <property type="entry name" value="P-loop_NTPase"/>
</dbReference>
<dbReference type="Pfam" id="PF25601">
    <property type="entry name" value="AAA_lid_14"/>
    <property type="match status" value="1"/>
</dbReference>
<evidence type="ECO:0000259" key="8">
    <source>
        <dbReference type="PROSITE" id="PS50045"/>
    </source>
</evidence>
<dbReference type="SMART" id="SM00091">
    <property type="entry name" value="PAS"/>
    <property type="match status" value="2"/>
</dbReference>
<dbReference type="InterPro" id="IPR035965">
    <property type="entry name" value="PAS-like_dom_sf"/>
</dbReference>
<evidence type="ECO:0000313" key="12">
    <source>
        <dbReference type="Proteomes" id="UP000030700"/>
    </source>
</evidence>
<dbReference type="CDD" id="cd00130">
    <property type="entry name" value="PAS"/>
    <property type="match status" value="2"/>
</dbReference>
<evidence type="ECO:0000256" key="2">
    <source>
        <dbReference type="ARBA" id="ARBA00022840"/>
    </source>
</evidence>
<keyword evidence="3" id="KW-0805">Transcription regulation</keyword>
<organism evidence="11">
    <name type="scientific">Candidatus Moduliflexus flocculans</name>
    <dbReference type="NCBI Taxonomy" id="1499966"/>
    <lineage>
        <taxon>Bacteria</taxon>
        <taxon>Candidatus Moduliflexota</taxon>
        <taxon>Candidatus Moduliflexia</taxon>
        <taxon>Candidatus Moduliflexales</taxon>
        <taxon>Candidatus Moduliflexaceae</taxon>
    </lineage>
</organism>
<dbReference type="SUPFAM" id="SSF55785">
    <property type="entry name" value="PYP-like sensor domain (PAS domain)"/>
    <property type="match status" value="2"/>
</dbReference>
<dbReference type="InterPro" id="IPR000700">
    <property type="entry name" value="PAS-assoc_C"/>
</dbReference>
<protein>
    <submittedName>
        <fullName evidence="11">Two component, sigma54 specific, transcriptional regulator, Fis family</fullName>
    </submittedName>
</protein>
<keyword evidence="1" id="KW-0547">Nucleotide-binding</keyword>
<dbReference type="InterPro" id="IPR002078">
    <property type="entry name" value="Sigma_54_int"/>
</dbReference>
<dbReference type="InterPro" id="IPR025943">
    <property type="entry name" value="Sigma_54_int_dom_ATP-bd_2"/>
</dbReference>
<evidence type="ECO:0000259" key="10">
    <source>
        <dbReference type="PROSITE" id="PS50113"/>
    </source>
</evidence>
<evidence type="ECO:0000256" key="7">
    <source>
        <dbReference type="SAM" id="Coils"/>
    </source>
</evidence>
<dbReference type="Pfam" id="PF00158">
    <property type="entry name" value="Sigma54_activat"/>
    <property type="match status" value="1"/>
</dbReference>
<dbReference type="Gene3D" id="3.30.450.20">
    <property type="entry name" value="PAS domain"/>
    <property type="match status" value="2"/>
</dbReference>
<dbReference type="InterPro" id="IPR002197">
    <property type="entry name" value="HTH_Fis"/>
</dbReference>
<dbReference type="SUPFAM" id="SSF52540">
    <property type="entry name" value="P-loop containing nucleoside triphosphate hydrolases"/>
    <property type="match status" value="1"/>
</dbReference>
<evidence type="ECO:0000259" key="9">
    <source>
        <dbReference type="PROSITE" id="PS50112"/>
    </source>
</evidence>
<evidence type="ECO:0000256" key="6">
    <source>
        <dbReference type="ARBA" id="ARBA00023163"/>
    </source>
</evidence>
<dbReference type="InterPro" id="IPR025662">
    <property type="entry name" value="Sigma_54_int_dom_ATP-bd_1"/>
</dbReference>
<dbReference type="InterPro" id="IPR001610">
    <property type="entry name" value="PAC"/>
</dbReference>
<keyword evidence="12" id="KW-1185">Reference proteome</keyword>
<dbReference type="STRING" id="1499966.U14_01287"/>
<dbReference type="InterPro" id="IPR025944">
    <property type="entry name" value="Sigma_54_int_dom_CS"/>
</dbReference>
<dbReference type="PROSITE" id="PS50045">
    <property type="entry name" value="SIGMA54_INTERACT_4"/>
    <property type="match status" value="1"/>
</dbReference>
<name>A0A0S6VYM9_9BACT</name>
<dbReference type="Gene3D" id="1.10.10.60">
    <property type="entry name" value="Homeodomain-like"/>
    <property type="match status" value="1"/>
</dbReference>
<dbReference type="PANTHER" id="PTHR32071">
    <property type="entry name" value="TRANSCRIPTIONAL REGULATORY PROTEIN"/>
    <property type="match status" value="1"/>
</dbReference>
<feature type="coiled-coil region" evidence="7">
    <location>
        <begin position="258"/>
        <end position="289"/>
    </location>
</feature>
<dbReference type="PROSITE" id="PS50113">
    <property type="entry name" value="PAC"/>
    <property type="match status" value="2"/>
</dbReference>
<dbReference type="SMART" id="SM00086">
    <property type="entry name" value="PAC"/>
    <property type="match status" value="2"/>
</dbReference>
<sequence>MNDMEIYDHDLESVLRLSHFTIEHAPDAVLWVDSTAVIRRVNDAMCRMLEYEKSELLGEKVFSFHLNEDEEAWKRRYEIIKAQKLLVFERQQITKSGRLLTVEVYANFMEFEGEEYLCSFLRDITERKQIEEDLQESQRTLFTLINTLPGAVYRCRPDDSLTAEFLTEWSESITGYPSECFIRNRNLSLADIIHPEERESVLQYFRETLANHAPGRSVYRIMTANGAIKWITNRFRGVYADNDTIIAIEGYFNDMTDRVMMENALKDALKEVERLKDQLEEENIYLRQEIKLTHNFEEILSQDAGFKAVLSHVEQAAPTDATVLILGETGTGKELIARAIHNLSPRKNRPLVKVNCAALPANLIESELFGHEKGSFTGAIAQKIGRFELAHKGTIFLDEIGELPLDLQVKLLRVLQEGEFDRLGNTETIRVDVRVIAATNRDLEEEVRQGTFREDLYYRLNVFPVHVPPLRERKDDIPILVEHFLRRYCKKTGRVIDVIPQKTMDTLQDYHWPGNVRELENIIERAVILSRGKRLELGDWFAAEPDVPASASDIATLEELERNHILHVLKLTRWRVSGPKGAAKILDINPQTLVSRMKKLGIERPV</sequence>
<dbReference type="HOGENOM" id="CLU_000445_8_1_0"/>
<dbReference type="FunFam" id="3.40.50.300:FF:000006">
    <property type="entry name" value="DNA-binding transcriptional regulator NtrC"/>
    <property type="match status" value="1"/>
</dbReference>
<keyword evidence="2" id="KW-0067">ATP-binding</keyword>
<dbReference type="InterPro" id="IPR000014">
    <property type="entry name" value="PAS"/>
</dbReference>
<dbReference type="InterPro" id="IPR058031">
    <property type="entry name" value="AAA_lid_NorR"/>
</dbReference>
<dbReference type="PROSITE" id="PS50112">
    <property type="entry name" value="PAS"/>
    <property type="match status" value="2"/>
</dbReference>
<dbReference type="GO" id="GO:0005524">
    <property type="term" value="F:ATP binding"/>
    <property type="evidence" value="ECO:0007669"/>
    <property type="project" value="UniProtKB-KW"/>
</dbReference>
<evidence type="ECO:0000256" key="4">
    <source>
        <dbReference type="ARBA" id="ARBA00023125"/>
    </source>
</evidence>
<dbReference type="Gene3D" id="1.10.8.60">
    <property type="match status" value="1"/>
</dbReference>
<evidence type="ECO:0000256" key="1">
    <source>
        <dbReference type="ARBA" id="ARBA00022741"/>
    </source>
</evidence>
<dbReference type="GO" id="GO:0006355">
    <property type="term" value="P:regulation of DNA-templated transcription"/>
    <property type="evidence" value="ECO:0007669"/>
    <property type="project" value="InterPro"/>
</dbReference>
<dbReference type="Gene3D" id="3.40.50.300">
    <property type="entry name" value="P-loop containing nucleotide triphosphate hydrolases"/>
    <property type="match status" value="1"/>
</dbReference>
<dbReference type="NCBIfam" id="TIGR00229">
    <property type="entry name" value="sensory_box"/>
    <property type="match status" value="2"/>
</dbReference>
<proteinExistence type="predicted"/>
<dbReference type="InterPro" id="IPR009057">
    <property type="entry name" value="Homeodomain-like_sf"/>
</dbReference>
<feature type="domain" description="PAS" evidence="9">
    <location>
        <begin position="22"/>
        <end position="84"/>
    </location>
</feature>
<dbReference type="Pfam" id="PF13426">
    <property type="entry name" value="PAS_9"/>
    <property type="match status" value="1"/>
</dbReference>
<feature type="domain" description="PAS" evidence="9">
    <location>
        <begin position="137"/>
        <end position="212"/>
    </location>
</feature>
<dbReference type="InterPro" id="IPR003593">
    <property type="entry name" value="AAA+_ATPase"/>
</dbReference>
<feature type="domain" description="Sigma-54 factor interaction" evidence="8">
    <location>
        <begin position="299"/>
        <end position="528"/>
    </location>
</feature>
<evidence type="ECO:0000313" key="11">
    <source>
        <dbReference type="EMBL" id="GAK50062.1"/>
    </source>
</evidence>
<dbReference type="SMART" id="SM00382">
    <property type="entry name" value="AAA"/>
    <property type="match status" value="1"/>
</dbReference>
<dbReference type="CDD" id="cd00009">
    <property type="entry name" value="AAA"/>
    <property type="match status" value="1"/>
</dbReference>
<reference evidence="11" key="1">
    <citation type="journal article" date="2015" name="PeerJ">
        <title>First genomic representation of candidate bacterial phylum KSB3 points to enhanced environmental sensing as a trigger of wastewater bulking.</title>
        <authorList>
            <person name="Sekiguchi Y."/>
            <person name="Ohashi A."/>
            <person name="Parks D.H."/>
            <person name="Yamauchi T."/>
            <person name="Tyson G.W."/>
            <person name="Hugenholtz P."/>
        </authorList>
    </citation>
    <scope>NUCLEOTIDE SEQUENCE [LARGE SCALE GENOMIC DNA]</scope>
</reference>
<feature type="domain" description="PAC" evidence="10">
    <location>
        <begin position="215"/>
        <end position="267"/>
    </location>
</feature>
<dbReference type="Pfam" id="PF08447">
    <property type="entry name" value="PAS_3"/>
    <property type="match status" value="1"/>
</dbReference>
<keyword evidence="7" id="KW-0175">Coiled coil</keyword>
<keyword evidence="4" id="KW-0238">DNA-binding</keyword>
<keyword evidence="5" id="KW-0010">Activator</keyword>
<dbReference type="InterPro" id="IPR013655">
    <property type="entry name" value="PAS_fold_3"/>
</dbReference>
<dbReference type="PROSITE" id="PS00688">
    <property type="entry name" value="SIGMA54_INTERACT_3"/>
    <property type="match status" value="1"/>
</dbReference>
<evidence type="ECO:0000256" key="3">
    <source>
        <dbReference type="ARBA" id="ARBA00023015"/>
    </source>
</evidence>
<keyword evidence="6" id="KW-0804">Transcription</keyword>
<dbReference type="PANTHER" id="PTHR32071:SF117">
    <property type="entry name" value="PTS-DEPENDENT DIHYDROXYACETONE KINASE OPERON REGULATORY PROTEIN-RELATED"/>
    <property type="match status" value="1"/>
</dbReference>
<accession>A0A0S6VYM9</accession>
<dbReference type="Proteomes" id="UP000030700">
    <property type="component" value="Unassembled WGS sequence"/>
</dbReference>
<dbReference type="Pfam" id="PF02954">
    <property type="entry name" value="HTH_8"/>
    <property type="match status" value="1"/>
</dbReference>
<dbReference type="AlphaFoldDB" id="A0A0S6VYM9"/>
<dbReference type="GO" id="GO:0043565">
    <property type="term" value="F:sequence-specific DNA binding"/>
    <property type="evidence" value="ECO:0007669"/>
    <property type="project" value="InterPro"/>
</dbReference>
<dbReference type="EMBL" id="DF820455">
    <property type="protein sequence ID" value="GAK50062.1"/>
    <property type="molecule type" value="Genomic_DNA"/>
</dbReference>
<dbReference type="PROSITE" id="PS00675">
    <property type="entry name" value="SIGMA54_INTERACT_1"/>
    <property type="match status" value="1"/>
</dbReference>